<comment type="subcellular location">
    <subcellularLocation>
        <location evidence="1">Membrane</location>
        <topology evidence="1">Multi-pass membrane protein</topology>
    </subcellularLocation>
</comment>
<feature type="compositionally biased region" description="Pro residues" evidence="7">
    <location>
        <begin position="224"/>
        <end position="236"/>
    </location>
</feature>
<dbReference type="NCBIfam" id="TIGR00728">
    <property type="entry name" value="OPT_sfam"/>
    <property type="match status" value="1"/>
</dbReference>
<evidence type="ECO:0000256" key="1">
    <source>
        <dbReference type="ARBA" id="ARBA00004141"/>
    </source>
</evidence>
<keyword evidence="3" id="KW-0813">Transport</keyword>
<gene>
    <name evidence="9" type="ORF">BCR43DRAFT_490716</name>
</gene>
<evidence type="ECO:0000313" key="9">
    <source>
        <dbReference type="EMBL" id="ORY98008.1"/>
    </source>
</evidence>
<feature type="compositionally biased region" description="Acidic residues" evidence="7">
    <location>
        <begin position="439"/>
        <end position="448"/>
    </location>
</feature>
<keyword evidence="4 8" id="KW-0812">Transmembrane</keyword>
<comment type="caution">
    <text evidence="9">The sequence shown here is derived from an EMBL/GenBank/DDBJ whole genome shotgun (WGS) entry which is preliminary data.</text>
</comment>
<dbReference type="InterPro" id="IPR045035">
    <property type="entry name" value="YSL-like"/>
</dbReference>
<feature type="transmembrane region" description="Helical" evidence="8">
    <location>
        <begin position="140"/>
        <end position="158"/>
    </location>
</feature>
<dbReference type="PANTHER" id="PTHR31645:SF0">
    <property type="entry name" value="OLIGOPEPTIDE TRANSPORTER YGL114W-RELATED"/>
    <property type="match status" value="1"/>
</dbReference>
<evidence type="ECO:0000256" key="8">
    <source>
        <dbReference type="SAM" id="Phobius"/>
    </source>
</evidence>
<feature type="transmembrane region" description="Helical" evidence="8">
    <location>
        <begin position="264"/>
        <end position="286"/>
    </location>
</feature>
<keyword evidence="5 8" id="KW-1133">Transmembrane helix</keyword>
<reference evidence="9 10" key="1">
    <citation type="submission" date="2016-07" db="EMBL/GenBank/DDBJ databases">
        <title>Pervasive Adenine N6-methylation of Active Genes in Fungi.</title>
        <authorList>
            <consortium name="DOE Joint Genome Institute"/>
            <person name="Mondo S.J."/>
            <person name="Dannebaum R.O."/>
            <person name="Kuo R.C."/>
            <person name="Labutti K."/>
            <person name="Haridas S."/>
            <person name="Kuo A."/>
            <person name="Salamov A."/>
            <person name="Ahrendt S.R."/>
            <person name="Lipzen A."/>
            <person name="Sullivan W."/>
            <person name="Andreopoulos W.B."/>
            <person name="Clum A."/>
            <person name="Lindquist E."/>
            <person name="Daum C."/>
            <person name="Ramamoorthy G.K."/>
            <person name="Gryganskyi A."/>
            <person name="Culley D."/>
            <person name="Magnuson J.K."/>
            <person name="James T.Y."/>
            <person name="O'Malley M.A."/>
            <person name="Stajich J.E."/>
            <person name="Spatafora J.W."/>
            <person name="Visel A."/>
            <person name="Grigoriev I.V."/>
        </authorList>
    </citation>
    <scope>NUCLEOTIDE SEQUENCE [LARGE SCALE GENOMIC DNA]</scope>
    <source>
        <strain evidence="9 10">NRRL 2496</strain>
    </source>
</reference>
<dbReference type="Proteomes" id="UP000242180">
    <property type="component" value="Unassembled WGS sequence"/>
</dbReference>
<evidence type="ECO:0000256" key="4">
    <source>
        <dbReference type="ARBA" id="ARBA00022692"/>
    </source>
</evidence>
<accession>A0A1X2HGG2</accession>
<evidence type="ECO:0000256" key="7">
    <source>
        <dbReference type="SAM" id="MobiDB-lite"/>
    </source>
</evidence>
<name>A0A1X2HGG2_SYNRA</name>
<dbReference type="GO" id="GO:0035673">
    <property type="term" value="F:oligopeptide transmembrane transporter activity"/>
    <property type="evidence" value="ECO:0007669"/>
    <property type="project" value="InterPro"/>
</dbReference>
<dbReference type="OrthoDB" id="627262at2759"/>
<feature type="compositionally biased region" description="Low complexity" evidence="7">
    <location>
        <begin position="237"/>
        <end position="247"/>
    </location>
</feature>
<dbReference type="AlphaFoldDB" id="A0A1X2HGG2"/>
<feature type="region of interest" description="Disordered" evidence="7">
    <location>
        <begin position="206"/>
        <end position="247"/>
    </location>
</feature>
<protein>
    <submittedName>
        <fullName evidence="9">OPT oligopeptide transporter protein-domain-containing protein</fullName>
    </submittedName>
</protein>
<dbReference type="InParanoid" id="A0A1X2HGG2"/>
<feature type="transmembrane region" description="Helical" evidence="8">
    <location>
        <begin position="36"/>
        <end position="58"/>
    </location>
</feature>
<keyword evidence="10" id="KW-1185">Reference proteome</keyword>
<dbReference type="PANTHER" id="PTHR31645">
    <property type="entry name" value="OLIGOPEPTIDE TRANSPORTER YGL114W-RELATED"/>
    <property type="match status" value="1"/>
</dbReference>
<evidence type="ECO:0000256" key="6">
    <source>
        <dbReference type="ARBA" id="ARBA00023136"/>
    </source>
</evidence>
<feature type="transmembrane region" description="Helical" evidence="8">
    <location>
        <begin position="322"/>
        <end position="346"/>
    </location>
</feature>
<dbReference type="GO" id="GO:0000329">
    <property type="term" value="C:fungal-type vacuole membrane"/>
    <property type="evidence" value="ECO:0007669"/>
    <property type="project" value="TreeGrafter"/>
</dbReference>
<proteinExistence type="inferred from homology"/>
<evidence type="ECO:0000256" key="2">
    <source>
        <dbReference type="ARBA" id="ARBA00008807"/>
    </source>
</evidence>
<feature type="transmembrane region" description="Helical" evidence="8">
    <location>
        <begin position="95"/>
        <end position="120"/>
    </location>
</feature>
<feature type="region of interest" description="Disordered" evidence="7">
    <location>
        <begin position="414"/>
        <end position="450"/>
    </location>
</feature>
<feature type="transmembrane region" description="Helical" evidence="8">
    <location>
        <begin position="723"/>
        <end position="746"/>
    </location>
</feature>
<feature type="transmembrane region" description="Helical" evidence="8">
    <location>
        <begin position="457"/>
        <end position="478"/>
    </location>
</feature>
<dbReference type="InterPro" id="IPR004813">
    <property type="entry name" value="OPT"/>
</dbReference>
<evidence type="ECO:0000256" key="5">
    <source>
        <dbReference type="ARBA" id="ARBA00022989"/>
    </source>
</evidence>
<feature type="transmembrane region" description="Helical" evidence="8">
    <location>
        <begin position="522"/>
        <end position="542"/>
    </location>
</feature>
<dbReference type="Pfam" id="PF03169">
    <property type="entry name" value="OPT"/>
    <property type="match status" value="1"/>
</dbReference>
<dbReference type="EMBL" id="MCGN01000004">
    <property type="protein sequence ID" value="ORY98008.1"/>
    <property type="molecule type" value="Genomic_DNA"/>
</dbReference>
<sequence>MPLTPDAGPTGALQSNGGRAHDHDATNALDNDQNHFTIRATIVGLCIGSIMCFSNMYFGLQSGWISMMSLQASLLGYAVFKPLRLSRPFGPIENVVLQTTAVATATMPLAAGFVGIIPALGLLTTEDNPGGPIELSGWQMVLWSLGVAFFGVFFAVPLRKQTIIREKLRFPSGTATAEMISLLHQQNATSSPSEISLRRRRYHERVENDEDSPLLPSPAGNPSTSPPAPAPAPAPVPESMHSSSNSLRSSLDAVQHEQNWMLKLYALGTSFSISSLYTLLSYFFPIIYNLPLFNWLSFNLVDFVAWEWYFTPSFSYIGQGIIMGLPTTLSMLAGCLVGWGILSPLAYYAGWAPGPIGDWKTGSKGWILWISLGVMVAESVMSLGIVFVRTLVDMCFSARSTKKSYKSVSLSEEDDRGSRSSAESEIEHEWTEAERLDDRPEDDDNDAPEDQRVKIPVTVLGIITSTLLCIGVVTYLYGTDVLPVGMTVLAVLVAMFLSVLAVRALGETDLNPVSGIGKISQVIFALVMPGGIAANLIAGGIAEAGAQQAGDLMQDLKTGHLVGASPKAQFYGQLIGSLVSAFVATGAYKMYTTVYTIPGPEFPVPTAHVWLDMSRLVNGQPLPPHVTEFVCVFAILFAIFVLLKETKLEAKERGWRRYLPQGIAFAIGMYNPPNFTLARLIGGVLGHLWLRYCEARVDEETLSSIPSQLHRWCNRYRVQIGKVFIIIVASGFVLGEGTFAILNMVLRATGVPHF</sequence>
<comment type="similarity">
    <text evidence="2">Belongs to the oligopeptide OPT transporter family.</text>
</comment>
<dbReference type="STRING" id="13706.A0A1X2HGG2"/>
<feature type="compositionally biased region" description="Basic and acidic residues" evidence="7">
    <location>
        <begin position="425"/>
        <end position="438"/>
    </location>
</feature>
<feature type="transmembrane region" description="Helical" evidence="8">
    <location>
        <begin position="484"/>
        <end position="502"/>
    </location>
</feature>
<organism evidence="9 10">
    <name type="scientific">Syncephalastrum racemosum</name>
    <name type="common">Filamentous fungus</name>
    <dbReference type="NCBI Taxonomy" id="13706"/>
    <lineage>
        <taxon>Eukaryota</taxon>
        <taxon>Fungi</taxon>
        <taxon>Fungi incertae sedis</taxon>
        <taxon>Mucoromycota</taxon>
        <taxon>Mucoromycotina</taxon>
        <taxon>Mucoromycetes</taxon>
        <taxon>Mucorales</taxon>
        <taxon>Syncephalastraceae</taxon>
        <taxon>Syncephalastrum</taxon>
    </lineage>
</organism>
<feature type="transmembrane region" description="Helical" evidence="8">
    <location>
        <begin position="366"/>
        <end position="392"/>
    </location>
</feature>
<dbReference type="OMA" id="TPTAYVW"/>
<evidence type="ECO:0000313" key="10">
    <source>
        <dbReference type="Proteomes" id="UP000242180"/>
    </source>
</evidence>
<feature type="region of interest" description="Disordered" evidence="7">
    <location>
        <begin position="1"/>
        <end position="28"/>
    </location>
</feature>
<feature type="transmembrane region" description="Helical" evidence="8">
    <location>
        <begin position="622"/>
        <end position="643"/>
    </location>
</feature>
<keyword evidence="6 8" id="KW-0472">Membrane</keyword>
<evidence type="ECO:0000256" key="3">
    <source>
        <dbReference type="ARBA" id="ARBA00022448"/>
    </source>
</evidence>